<organism evidence="3 4">
    <name type="scientific">Pontivivens marinum</name>
    <dbReference type="NCBI Taxonomy" id="1690039"/>
    <lineage>
        <taxon>Bacteria</taxon>
        <taxon>Pseudomonadati</taxon>
        <taxon>Pseudomonadota</taxon>
        <taxon>Alphaproteobacteria</taxon>
        <taxon>Rhodobacterales</taxon>
        <taxon>Paracoccaceae</taxon>
        <taxon>Pontivivens</taxon>
    </lineage>
</organism>
<protein>
    <submittedName>
        <fullName evidence="3">Helix-turn-helix</fullName>
    </submittedName>
</protein>
<dbReference type="EMBL" id="OCTN01000013">
    <property type="protein sequence ID" value="SOH95603.1"/>
    <property type="molecule type" value="Genomic_DNA"/>
</dbReference>
<dbReference type="PANTHER" id="PTHR46797:SF1">
    <property type="entry name" value="METHYLPHOSPHONATE SYNTHASE"/>
    <property type="match status" value="1"/>
</dbReference>
<dbReference type="GO" id="GO:0005829">
    <property type="term" value="C:cytosol"/>
    <property type="evidence" value="ECO:0007669"/>
    <property type="project" value="TreeGrafter"/>
</dbReference>
<dbReference type="SMART" id="SM00530">
    <property type="entry name" value="HTH_XRE"/>
    <property type="match status" value="1"/>
</dbReference>
<dbReference type="InterPro" id="IPR011051">
    <property type="entry name" value="RmlC_Cupin_sf"/>
</dbReference>
<dbReference type="SUPFAM" id="SSF51182">
    <property type="entry name" value="RmlC-like cupins"/>
    <property type="match status" value="1"/>
</dbReference>
<keyword evidence="4" id="KW-1185">Reference proteome</keyword>
<proteinExistence type="predicted"/>
<dbReference type="RefSeq" id="WP_180956061.1">
    <property type="nucleotide sequence ID" value="NZ_OCTN01000013.1"/>
</dbReference>
<dbReference type="PROSITE" id="PS50943">
    <property type="entry name" value="HTH_CROC1"/>
    <property type="match status" value="1"/>
</dbReference>
<reference evidence="4" key="1">
    <citation type="submission" date="2017-09" db="EMBL/GenBank/DDBJ databases">
        <authorList>
            <person name="Varghese N."/>
            <person name="Submissions S."/>
        </authorList>
    </citation>
    <scope>NUCLEOTIDE SEQUENCE [LARGE SCALE GENOMIC DNA]</scope>
    <source>
        <strain evidence="4">C7</strain>
    </source>
</reference>
<evidence type="ECO:0000313" key="3">
    <source>
        <dbReference type="EMBL" id="SOH95603.1"/>
    </source>
</evidence>
<dbReference type="Pfam" id="PF01381">
    <property type="entry name" value="HTH_3"/>
    <property type="match status" value="1"/>
</dbReference>
<evidence type="ECO:0000256" key="1">
    <source>
        <dbReference type="ARBA" id="ARBA00023125"/>
    </source>
</evidence>
<keyword evidence="1" id="KW-0238">DNA-binding</keyword>
<dbReference type="AlphaFoldDB" id="A0A2C9CWP0"/>
<gene>
    <name evidence="3" type="ORF">SAMN06273572_11315</name>
</gene>
<dbReference type="PANTHER" id="PTHR46797">
    <property type="entry name" value="HTH-TYPE TRANSCRIPTIONAL REGULATOR"/>
    <property type="match status" value="1"/>
</dbReference>
<dbReference type="SUPFAM" id="SSF47413">
    <property type="entry name" value="lambda repressor-like DNA-binding domains"/>
    <property type="match status" value="1"/>
</dbReference>
<dbReference type="InterPro" id="IPR014710">
    <property type="entry name" value="RmlC-like_jellyroll"/>
</dbReference>
<evidence type="ECO:0000313" key="4">
    <source>
        <dbReference type="Proteomes" id="UP000220034"/>
    </source>
</evidence>
<dbReference type="GO" id="GO:0003700">
    <property type="term" value="F:DNA-binding transcription factor activity"/>
    <property type="evidence" value="ECO:0007669"/>
    <property type="project" value="TreeGrafter"/>
</dbReference>
<dbReference type="InterPro" id="IPR010982">
    <property type="entry name" value="Lambda_DNA-bd_dom_sf"/>
</dbReference>
<dbReference type="GO" id="GO:0003677">
    <property type="term" value="F:DNA binding"/>
    <property type="evidence" value="ECO:0007669"/>
    <property type="project" value="UniProtKB-KW"/>
</dbReference>
<dbReference type="Gene3D" id="1.10.260.40">
    <property type="entry name" value="lambda repressor-like DNA-binding domains"/>
    <property type="match status" value="1"/>
</dbReference>
<dbReference type="CDD" id="cd02209">
    <property type="entry name" value="cupin_XRE_C"/>
    <property type="match status" value="1"/>
</dbReference>
<evidence type="ECO:0000259" key="2">
    <source>
        <dbReference type="PROSITE" id="PS50943"/>
    </source>
</evidence>
<feature type="domain" description="HTH cro/C1-type" evidence="2">
    <location>
        <begin position="16"/>
        <end position="70"/>
    </location>
</feature>
<name>A0A2C9CWP0_9RHOB</name>
<dbReference type="Gene3D" id="2.60.120.10">
    <property type="entry name" value="Jelly Rolls"/>
    <property type="match status" value="1"/>
</dbReference>
<dbReference type="CDD" id="cd00093">
    <property type="entry name" value="HTH_XRE"/>
    <property type="match status" value="1"/>
</dbReference>
<dbReference type="InterPro" id="IPR001387">
    <property type="entry name" value="Cro/C1-type_HTH"/>
</dbReference>
<dbReference type="InterPro" id="IPR050807">
    <property type="entry name" value="TransReg_Diox_bact_type"/>
</dbReference>
<dbReference type="Pfam" id="PF07883">
    <property type="entry name" value="Cupin_2"/>
    <property type="match status" value="1"/>
</dbReference>
<sequence>MTEASEITGLKMGQTIRARRKKLKLTLNDVADAAGISIGYVSLIERDKAIPTLITLSSIAKALGVGIEFFVSRPTPNECVSHSAGRQQFLMGKSQLRYERLGANFAGHELSSFIMILEPGYTSEIVTHSGEEVVFVLSGQLELTIDGDKMMLGEGDSAHYDAARPHGWSNPSDQANRLLWTGTIDLFEDRSRSD</sequence>
<accession>A0A2C9CWP0</accession>
<dbReference type="Proteomes" id="UP000220034">
    <property type="component" value="Unassembled WGS sequence"/>
</dbReference>
<dbReference type="InterPro" id="IPR013096">
    <property type="entry name" value="Cupin_2"/>
</dbReference>